<feature type="transmembrane region" description="Helical" evidence="4">
    <location>
        <begin position="277"/>
        <end position="296"/>
    </location>
</feature>
<proteinExistence type="predicted"/>
<evidence type="ECO:0000313" key="6">
    <source>
        <dbReference type="EMBL" id="CAA9217402.1"/>
    </source>
</evidence>
<keyword evidence="4" id="KW-0812">Transmembrane</keyword>
<dbReference type="GO" id="GO:0015421">
    <property type="term" value="F:ABC-type oligopeptide transporter activity"/>
    <property type="evidence" value="ECO:0007669"/>
    <property type="project" value="TreeGrafter"/>
</dbReference>
<feature type="transmembrane region" description="Helical" evidence="4">
    <location>
        <begin position="38"/>
        <end position="62"/>
    </location>
</feature>
<dbReference type="GO" id="GO:0016887">
    <property type="term" value="F:ATP hydrolysis activity"/>
    <property type="evidence" value="ECO:0007669"/>
    <property type="project" value="InterPro"/>
</dbReference>
<evidence type="ECO:0000256" key="2">
    <source>
        <dbReference type="ARBA" id="ARBA00022840"/>
    </source>
</evidence>
<keyword evidence="2 6" id="KW-0067">ATP-binding</keyword>
<organism evidence="6">
    <name type="scientific">uncultured Chloroflexota bacterium</name>
    <dbReference type="NCBI Taxonomy" id="166587"/>
    <lineage>
        <taxon>Bacteria</taxon>
        <taxon>Bacillati</taxon>
        <taxon>Chloroflexota</taxon>
        <taxon>environmental samples</taxon>
    </lineage>
</organism>
<dbReference type="Gene3D" id="3.40.50.300">
    <property type="entry name" value="P-loop containing nucleotide triphosphate hydrolases"/>
    <property type="match status" value="1"/>
</dbReference>
<keyword evidence="4" id="KW-0472">Membrane</keyword>
<protein>
    <submittedName>
        <fullName evidence="6">Efflux ABC transporter, permease/ATP-binding protein</fullName>
    </submittedName>
</protein>
<evidence type="ECO:0000256" key="1">
    <source>
        <dbReference type="ARBA" id="ARBA00022741"/>
    </source>
</evidence>
<dbReference type="PANTHER" id="PTHR43394:SF1">
    <property type="entry name" value="ATP-BINDING CASSETTE SUB-FAMILY B MEMBER 10, MITOCHONDRIAL"/>
    <property type="match status" value="1"/>
</dbReference>
<feature type="domain" description="ABC transporter" evidence="5">
    <location>
        <begin position="383"/>
        <end position="626"/>
    </location>
</feature>
<dbReference type="EMBL" id="CADCTC010000018">
    <property type="protein sequence ID" value="CAA9217402.1"/>
    <property type="molecule type" value="Genomic_DNA"/>
</dbReference>
<reference evidence="6" key="1">
    <citation type="submission" date="2020-02" db="EMBL/GenBank/DDBJ databases">
        <authorList>
            <person name="Meier V. D."/>
        </authorList>
    </citation>
    <scope>NUCLEOTIDE SEQUENCE</scope>
    <source>
        <strain evidence="6">AVDCRST_MAG77</strain>
    </source>
</reference>
<dbReference type="InterPro" id="IPR017871">
    <property type="entry name" value="ABC_transporter-like_CS"/>
</dbReference>
<feature type="region of interest" description="Disordered" evidence="3">
    <location>
        <begin position="353"/>
        <end position="378"/>
    </location>
</feature>
<dbReference type="Pfam" id="PF00005">
    <property type="entry name" value="ABC_tran"/>
    <property type="match status" value="1"/>
</dbReference>
<sequence>MNAGALDARRLRHCLRVSPATLGQLHLMALLPRVSGQLAAALGVLVAVTAALPLVFTLASGALVGSIPGAVRAGAGSPEAEAALGVLALTAAVFVLQRLIGPIRGIVAAQLGLLVEQHLEARLMCAVCTPVGIAHLEDPAMLDRIAQAQEVGTAGWKPAEAVTALANVAPLWLQSVGFALMLGSFQWWLGAGTLAVQVYAARIHRREYLRTVKVQAGSTTLLRRASYLRDLALIPAPAKEVRLFGLARWLSARFAAEWAGAMRGVWRERAHGARARSVAVALDMATYGAALAYAGWAGVQGMVSLATLAVLVSAINGARAIQSLSADDMRLEWGAAAVPAVLELERLLAGGNGGNAGRSPGSAGEPRRRLDGNRQAASAAPGIRFEGVTFRYPDAKRETLAGLTLEIPAGRSLAIVGANGAGKTTLIKLLCRLYEPQAGRITVDGVSLAETEPAVWRRRVAAIFQDFVQYPLPARDNVGFGALEHARDMARLEAAARAAGTLDVIQQLPAGWDTVLSREFTGGAELSGGQWQRVALARALFAANGGADVLILDEPTASLDVRAEAALYESFLEITREITTILISHRFSTVRLAQHICVLEDGRVAERGTHDELMALRGRYAELFALQAARFVGDQPPAPEPGQCAQAAV</sequence>
<dbReference type="SUPFAM" id="SSF52540">
    <property type="entry name" value="P-loop containing nucleoside triphosphate hydrolases"/>
    <property type="match status" value="1"/>
</dbReference>
<dbReference type="CDD" id="cd03228">
    <property type="entry name" value="ABCC_MRP_Like"/>
    <property type="match status" value="1"/>
</dbReference>
<name>A0A6J4HC33_9CHLR</name>
<dbReference type="AlphaFoldDB" id="A0A6J4HC33"/>
<evidence type="ECO:0000256" key="3">
    <source>
        <dbReference type="SAM" id="MobiDB-lite"/>
    </source>
</evidence>
<dbReference type="PROSITE" id="PS50893">
    <property type="entry name" value="ABC_TRANSPORTER_2"/>
    <property type="match status" value="1"/>
</dbReference>
<dbReference type="InterPro" id="IPR003439">
    <property type="entry name" value="ABC_transporter-like_ATP-bd"/>
</dbReference>
<keyword evidence="4" id="KW-1133">Transmembrane helix</keyword>
<dbReference type="GO" id="GO:0005524">
    <property type="term" value="F:ATP binding"/>
    <property type="evidence" value="ECO:0007669"/>
    <property type="project" value="UniProtKB-KW"/>
</dbReference>
<gene>
    <name evidence="6" type="ORF">AVDCRST_MAG77-542</name>
</gene>
<keyword evidence="1" id="KW-0547">Nucleotide-binding</keyword>
<dbReference type="PANTHER" id="PTHR43394">
    <property type="entry name" value="ATP-DEPENDENT PERMEASE MDL1, MITOCHONDRIAL"/>
    <property type="match status" value="1"/>
</dbReference>
<accession>A0A6J4HC33</accession>
<dbReference type="InterPro" id="IPR039421">
    <property type="entry name" value="Type_1_exporter"/>
</dbReference>
<dbReference type="PROSITE" id="PS00211">
    <property type="entry name" value="ABC_TRANSPORTER_1"/>
    <property type="match status" value="1"/>
</dbReference>
<dbReference type="InterPro" id="IPR003593">
    <property type="entry name" value="AAA+_ATPase"/>
</dbReference>
<dbReference type="InterPro" id="IPR027417">
    <property type="entry name" value="P-loop_NTPase"/>
</dbReference>
<evidence type="ECO:0000259" key="5">
    <source>
        <dbReference type="PROSITE" id="PS50893"/>
    </source>
</evidence>
<evidence type="ECO:0000256" key="4">
    <source>
        <dbReference type="SAM" id="Phobius"/>
    </source>
</evidence>
<dbReference type="SMART" id="SM00382">
    <property type="entry name" value="AAA"/>
    <property type="match status" value="1"/>
</dbReference>